<accession>A0AAN7CWV7</accession>
<sequence length="192" mass="21611">MSAKTASDNSAITLVDRNSWPGWYAGLQHQAHNLHIWHLIDPDELSNDDEEERPKRPTAKGARERLLQKARIESAKAARAGTPGSQSLGSSESSAGSPPLVEPTELEIEEELIRMKRDYASELKIFNSENVVRASMMSWIKSTVDDELYLTALFKLQNTNRRGVKEIIRMLREMIAPSETNTREVELPVDTP</sequence>
<dbReference type="EMBL" id="MU857624">
    <property type="protein sequence ID" value="KAK4249371.1"/>
    <property type="molecule type" value="Genomic_DNA"/>
</dbReference>
<name>A0AAN7CWV7_9PEZI</name>
<evidence type="ECO:0000313" key="3">
    <source>
        <dbReference type="Proteomes" id="UP001303647"/>
    </source>
</evidence>
<organism evidence="2 3">
    <name type="scientific">Corynascus novoguineensis</name>
    <dbReference type="NCBI Taxonomy" id="1126955"/>
    <lineage>
        <taxon>Eukaryota</taxon>
        <taxon>Fungi</taxon>
        <taxon>Dikarya</taxon>
        <taxon>Ascomycota</taxon>
        <taxon>Pezizomycotina</taxon>
        <taxon>Sordariomycetes</taxon>
        <taxon>Sordariomycetidae</taxon>
        <taxon>Sordariales</taxon>
        <taxon>Chaetomiaceae</taxon>
        <taxon>Corynascus</taxon>
    </lineage>
</organism>
<comment type="caution">
    <text evidence="2">The sequence shown here is derived from an EMBL/GenBank/DDBJ whole genome shotgun (WGS) entry which is preliminary data.</text>
</comment>
<dbReference type="AlphaFoldDB" id="A0AAN7CWV7"/>
<keyword evidence="3" id="KW-1185">Reference proteome</keyword>
<protein>
    <submittedName>
        <fullName evidence="2">Uncharacterized protein</fullName>
    </submittedName>
</protein>
<reference evidence="2" key="2">
    <citation type="submission" date="2023-05" db="EMBL/GenBank/DDBJ databases">
        <authorList>
            <consortium name="Lawrence Berkeley National Laboratory"/>
            <person name="Steindorff A."/>
            <person name="Hensen N."/>
            <person name="Bonometti L."/>
            <person name="Westerberg I."/>
            <person name="Brannstrom I.O."/>
            <person name="Guillou S."/>
            <person name="Cros-Aarteil S."/>
            <person name="Calhoun S."/>
            <person name="Haridas S."/>
            <person name="Kuo A."/>
            <person name="Mondo S."/>
            <person name="Pangilinan J."/>
            <person name="Riley R."/>
            <person name="Labutti K."/>
            <person name="Andreopoulos B."/>
            <person name="Lipzen A."/>
            <person name="Chen C."/>
            <person name="Yanf M."/>
            <person name="Daum C."/>
            <person name="Ng V."/>
            <person name="Clum A."/>
            <person name="Ohm R."/>
            <person name="Martin F."/>
            <person name="Silar P."/>
            <person name="Natvig D."/>
            <person name="Lalanne C."/>
            <person name="Gautier V."/>
            <person name="Ament-Velasquez S.L."/>
            <person name="Kruys A."/>
            <person name="Hutchinson M.I."/>
            <person name="Powell A.J."/>
            <person name="Barry K."/>
            <person name="Miller A.N."/>
            <person name="Grigoriev I.V."/>
            <person name="Debuchy R."/>
            <person name="Gladieux P."/>
            <person name="Thoren M.H."/>
            <person name="Johannesson H."/>
        </authorList>
    </citation>
    <scope>NUCLEOTIDE SEQUENCE</scope>
    <source>
        <strain evidence="2">CBS 359.72</strain>
    </source>
</reference>
<feature type="region of interest" description="Disordered" evidence="1">
    <location>
        <begin position="45"/>
        <end position="64"/>
    </location>
</feature>
<evidence type="ECO:0000256" key="1">
    <source>
        <dbReference type="SAM" id="MobiDB-lite"/>
    </source>
</evidence>
<gene>
    <name evidence="2" type="ORF">C7999DRAFT_30105</name>
</gene>
<feature type="region of interest" description="Disordered" evidence="1">
    <location>
        <begin position="73"/>
        <end position="104"/>
    </location>
</feature>
<proteinExistence type="predicted"/>
<feature type="compositionally biased region" description="Low complexity" evidence="1">
    <location>
        <begin position="83"/>
        <end position="103"/>
    </location>
</feature>
<reference evidence="2" key="1">
    <citation type="journal article" date="2023" name="Mol. Phylogenet. Evol.">
        <title>Genome-scale phylogeny and comparative genomics of the fungal order Sordariales.</title>
        <authorList>
            <person name="Hensen N."/>
            <person name="Bonometti L."/>
            <person name="Westerberg I."/>
            <person name="Brannstrom I.O."/>
            <person name="Guillou S."/>
            <person name="Cros-Aarteil S."/>
            <person name="Calhoun S."/>
            <person name="Haridas S."/>
            <person name="Kuo A."/>
            <person name="Mondo S."/>
            <person name="Pangilinan J."/>
            <person name="Riley R."/>
            <person name="LaButti K."/>
            <person name="Andreopoulos B."/>
            <person name="Lipzen A."/>
            <person name="Chen C."/>
            <person name="Yan M."/>
            <person name="Daum C."/>
            <person name="Ng V."/>
            <person name="Clum A."/>
            <person name="Steindorff A."/>
            <person name="Ohm R.A."/>
            <person name="Martin F."/>
            <person name="Silar P."/>
            <person name="Natvig D.O."/>
            <person name="Lalanne C."/>
            <person name="Gautier V."/>
            <person name="Ament-Velasquez S.L."/>
            <person name="Kruys A."/>
            <person name="Hutchinson M.I."/>
            <person name="Powell A.J."/>
            <person name="Barry K."/>
            <person name="Miller A.N."/>
            <person name="Grigoriev I.V."/>
            <person name="Debuchy R."/>
            <person name="Gladieux P."/>
            <person name="Hiltunen Thoren M."/>
            <person name="Johannesson H."/>
        </authorList>
    </citation>
    <scope>NUCLEOTIDE SEQUENCE</scope>
    <source>
        <strain evidence="2">CBS 359.72</strain>
    </source>
</reference>
<evidence type="ECO:0000313" key="2">
    <source>
        <dbReference type="EMBL" id="KAK4249371.1"/>
    </source>
</evidence>
<dbReference type="Proteomes" id="UP001303647">
    <property type="component" value="Unassembled WGS sequence"/>
</dbReference>